<keyword evidence="7 8" id="KW-0472">Membrane</keyword>
<gene>
    <name evidence="9" type="ORF">ABLV49_20295</name>
</gene>
<evidence type="ECO:0000256" key="7">
    <source>
        <dbReference type="ARBA" id="ARBA00023136"/>
    </source>
</evidence>
<dbReference type="EMBL" id="CP157675">
    <property type="protein sequence ID" value="XBP70177.1"/>
    <property type="molecule type" value="Genomic_DNA"/>
</dbReference>
<name>A0AAU7LRF0_9BURK</name>
<dbReference type="InterPro" id="IPR001851">
    <property type="entry name" value="ABC_transp_permease"/>
</dbReference>
<feature type="transmembrane region" description="Helical" evidence="8">
    <location>
        <begin position="123"/>
        <end position="144"/>
    </location>
</feature>
<evidence type="ECO:0000256" key="2">
    <source>
        <dbReference type="ARBA" id="ARBA00022448"/>
    </source>
</evidence>
<dbReference type="GO" id="GO:0022857">
    <property type="term" value="F:transmembrane transporter activity"/>
    <property type="evidence" value="ECO:0007669"/>
    <property type="project" value="InterPro"/>
</dbReference>
<evidence type="ECO:0000256" key="8">
    <source>
        <dbReference type="SAM" id="Phobius"/>
    </source>
</evidence>
<dbReference type="RefSeq" id="WP_349279337.1">
    <property type="nucleotide sequence ID" value="NZ_CBCSCU010000005.1"/>
</dbReference>
<dbReference type="GO" id="GO:0005886">
    <property type="term" value="C:plasma membrane"/>
    <property type="evidence" value="ECO:0007669"/>
    <property type="project" value="UniProtKB-SubCell"/>
</dbReference>
<organism evidence="9">
    <name type="scientific">Polaromonas hydrogenivorans</name>
    <dbReference type="NCBI Taxonomy" id="335476"/>
    <lineage>
        <taxon>Bacteria</taxon>
        <taxon>Pseudomonadati</taxon>
        <taxon>Pseudomonadota</taxon>
        <taxon>Betaproteobacteria</taxon>
        <taxon>Burkholderiales</taxon>
        <taxon>Comamonadaceae</taxon>
        <taxon>Polaromonas</taxon>
    </lineage>
</organism>
<keyword evidence="2" id="KW-0813">Transport</keyword>
<evidence type="ECO:0000256" key="5">
    <source>
        <dbReference type="ARBA" id="ARBA00022692"/>
    </source>
</evidence>
<feature type="transmembrane region" description="Helical" evidence="8">
    <location>
        <begin position="215"/>
        <end position="237"/>
    </location>
</feature>
<evidence type="ECO:0000256" key="6">
    <source>
        <dbReference type="ARBA" id="ARBA00022989"/>
    </source>
</evidence>
<evidence type="ECO:0000256" key="4">
    <source>
        <dbReference type="ARBA" id="ARBA00022519"/>
    </source>
</evidence>
<feature type="transmembrane region" description="Helical" evidence="8">
    <location>
        <begin position="50"/>
        <end position="72"/>
    </location>
</feature>
<dbReference type="CDD" id="cd06579">
    <property type="entry name" value="TM_PBP1_transp_AraH_like"/>
    <property type="match status" value="1"/>
</dbReference>
<dbReference type="PANTHER" id="PTHR32196:SF21">
    <property type="entry name" value="ABC TRANSPORTER PERMEASE PROTEIN YPHD-RELATED"/>
    <property type="match status" value="1"/>
</dbReference>
<keyword evidence="5 8" id="KW-0812">Transmembrane</keyword>
<keyword evidence="6 8" id="KW-1133">Transmembrane helix</keyword>
<proteinExistence type="predicted"/>
<dbReference type="Pfam" id="PF02653">
    <property type="entry name" value="BPD_transp_2"/>
    <property type="match status" value="1"/>
</dbReference>
<keyword evidence="3" id="KW-1003">Cell membrane</keyword>
<dbReference type="PANTHER" id="PTHR32196">
    <property type="entry name" value="ABC TRANSPORTER PERMEASE PROTEIN YPHD-RELATED-RELATED"/>
    <property type="match status" value="1"/>
</dbReference>
<feature type="transmembrane region" description="Helical" evidence="8">
    <location>
        <begin position="243"/>
        <end position="263"/>
    </location>
</feature>
<feature type="transmembrane region" description="Helical" evidence="8">
    <location>
        <begin position="270"/>
        <end position="289"/>
    </location>
</feature>
<keyword evidence="4" id="KW-0997">Cell inner membrane</keyword>
<protein>
    <submittedName>
        <fullName evidence="9">ABC transporter permease</fullName>
    </submittedName>
</protein>
<feature type="transmembrane region" description="Helical" evidence="8">
    <location>
        <begin position="78"/>
        <end position="111"/>
    </location>
</feature>
<accession>A0AAU7LRF0</accession>
<evidence type="ECO:0000256" key="1">
    <source>
        <dbReference type="ARBA" id="ARBA00004651"/>
    </source>
</evidence>
<reference evidence="9" key="1">
    <citation type="submission" date="2024-05" db="EMBL/GenBank/DDBJ databases">
        <authorList>
            <person name="Bunk B."/>
            <person name="Swiderski J."/>
            <person name="Sproer C."/>
            <person name="Thiel V."/>
        </authorList>
    </citation>
    <scope>NUCLEOTIDE SEQUENCE</scope>
    <source>
        <strain evidence="9">DSM 17735</strain>
    </source>
</reference>
<feature type="transmembrane region" description="Helical" evidence="8">
    <location>
        <begin position="20"/>
        <end position="38"/>
    </location>
</feature>
<feature type="transmembrane region" description="Helical" evidence="8">
    <location>
        <begin position="295"/>
        <end position="314"/>
    </location>
</feature>
<evidence type="ECO:0000313" key="9">
    <source>
        <dbReference type="EMBL" id="XBP70177.1"/>
    </source>
</evidence>
<sequence>MLDPAAFVHRPGSVRAEHLSAALPAFALAVMLGIIFWIQPRALSYFGINLLLNLSVPLILAAMAQMLIISLGDIDLSIGSFVGFVTCVVAVFLASAPLLAAAILLAAIGVYAGTAMLIFYRSLPSIVVTLGMSFVWLGLSLLILPSPGGLAPDWLTGLLDAKPPLLPLPVWIAVLAAACGHWAVMRSSYGVVLRGAGANPKAVARSGWSLVRVRVVVYAAAGCLAVLAGIVLSAITTSGDPNVAPAYTLLSIGAVILGGGSFTGGIISPVGVVIGAMTFSLAASLLSFLQLPPVWQTGAQGAILFLVLAGRVLVQGRKP</sequence>
<comment type="subcellular location">
    <subcellularLocation>
        <location evidence="1">Cell membrane</location>
        <topology evidence="1">Multi-pass membrane protein</topology>
    </subcellularLocation>
</comment>
<evidence type="ECO:0000256" key="3">
    <source>
        <dbReference type="ARBA" id="ARBA00022475"/>
    </source>
</evidence>
<dbReference type="AlphaFoldDB" id="A0AAU7LRF0"/>
<feature type="transmembrane region" description="Helical" evidence="8">
    <location>
        <begin position="164"/>
        <end position="184"/>
    </location>
</feature>